<dbReference type="STRING" id="1123062.SAMN02745775_12159"/>
<dbReference type="Proteomes" id="UP000199473">
    <property type="component" value="Unassembled WGS sequence"/>
</dbReference>
<dbReference type="PANTHER" id="PTHR11941:SF54">
    <property type="entry name" value="ENOYL-COA HYDRATASE, MITOCHONDRIAL"/>
    <property type="match status" value="1"/>
</dbReference>
<evidence type="ECO:0000313" key="2">
    <source>
        <dbReference type="Proteomes" id="UP000199473"/>
    </source>
</evidence>
<dbReference type="GO" id="GO:0003824">
    <property type="term" value="F:catalytic activity"/>
    <property type="evidence" value="ECO:0007669"/>
    <property type="project" value="UniProtKB-ARBA"/>
</dbReference>
<protein>
    <submittedName>
        <fullName evidence="1">Enoyl-CoA hydratase</fullName>
    </submittedName>
</protein>
<dbReference type="InterPro" id="IPR001753">
    <property type="entry name" value="Enoyl-CoA_hydra/iso"/>
</dbReference>
<sequence length="239" mass="24458">MTLLIDRTDHGVLRLTLNRPQAANALSRALQDALVTALADAARDSTTRAVMLAGAGGRVFSAGADLREDLGLPVPEAKKLRRALLLRSILAVLDCPKPVVAVVRGKCVGGGAMLALMADEVILESGASIAMPEIALAMPSPLGVTIIQSRGGRQAAHRLMQANQPMDAATALSAGLADAVHADAALDEAAQGRAAALGAMDPTAYATNKSWLNGPLRARIIAAAQAAEAAHATGPHDAH</sequence>
<dbReference type="Pfam" id="PF00378">
    <property type="entry name" value="ECH_1"/>
    <property type="match status" value="1"/>
</dbReference>
<gene>
    <name evidence="1" type="ORF">SAMN02745775_12159</name>
</gene>
<dbReference type="InterPro" id="IPR029045">
    <property type="entry name" value="ClpP/crotonase-like_dom_sf"/>
</dbReference>
<accession>A0A1I4F4I0</accession>
<evidence type="ECO:0000313" key="1">
    <source>
        <dbReference type="EMBL" id="SFL11686.1"/>
    </source>
</evidence>
<dbReference type="RefSeq" id="WP_092963248.1">
    <property type="nucleotide sequence ID" value="NZ_FOSQ01000021.1"/>
</dbReference>
<dbReference type="CDD" id="cd06558">
    <property type="entry name" value="crotonase-like"/>
    <property type="match status" value="1"/>
</dbReference>
<dbReference type="PANTHER" id="PTHR11941">
    <property type="entry name" value="ENOYL-COA HYDRATASE-RELATED"/>
    <property type="match status" value="1"/>
</dbReference>
<dbReference type="Gene3D" id="3.90.226.10">
    <property type="entry name" value="2-enoyl-CoA Hydratase, Chain A, domain 1"/>
    <property type="match status" value="1"/>
</dbReference>
<dbReference type="EMBL" id="FOSQ01000021">
    <property type="protein sequence ID" value="SFL11686.1"/>
    <property type="molecule type" value="Genomic_DNA"/>
</dbReference>
<dbReference type="AlphaFoldDB" id="A0A1I4F4I0"/>
<proteinExistence type="predicted"/>
<keyword evidence="2" id="KW-1185">Reference proteome</keyword>
<name>A0A1I4F4I0_9PROT</name>
<dbReference type="GO" id="GO:0006635">
    <property type="term" value="P:fatty acid beta-oxidation"/>
    <property type="evidence" value="ECO:0007669"/>
    <property type="project" value="TreeGrafter"/>
</dbReference>
<reference evidence="1 2" key="1">
    <citation type="submission" date="2016-10" db="EMBL/GenBank/DDBJ databases">
        <authorList>
            <person name="de Groot N.N."/>
        </authorList>
    </citation>
    <scope>NUCLEOTIDE SEQUENCE [LARGE SCALE GENOMIC DNA]</scope>
    <source>
        <strain evidence="1 2">DSM 19981</strain>
    </source>
</reference>
<organism evidence="1 2">
    <name type="scientific">Falsiroseomonas stagni DSM 19981</name>
    <dbReference type="NCBI Taxonomy" id="1123062"/>
    <lineage>
        <taxon>Bacteria</taxon>
        <taxon>Pseudomonadati</taxon>
        <taxon>Pseudomonadota</taxon>
        <taxon>Alphaproteobacteria</taxon>
        <taxon>Acetobacterales</taxon>
        <taxon>Roseomonadaceae</taxon>
        <taxon>Falsiroseomonas</taxon>
    </lineage>
</organism>
<dbReference type="OrthoDB" id="7257009at2"/>
<dbReference type="SUPFAM" id="SSF52096">
    <property type="entry name" value="ClpP/crotonase"/>
    <property type="match status" value="1"/>
</dbReference>